<feature type="binding site" evidence="18">
    <location>
        <position position="689"/>
    </location>
    <ligand>
        <name>Zn(2+)</name>
        <dbReference type="ChEBI" id="CHEBI:29105"/>
    </ligand>
</feature>
<dbReference type="InterPro" id="IPR038729">
    <property type="entry name" value="Rad50/SbcC_AAA"/>
</dbReference>
<feature type="region of interest" description="Disordered" evidence="20">
    <location>
        <begin position="1290"/>
        <end position="1326"/>
    </location>
</feature>
<dbReference type="SUPFAM" id="SSF52540">
    <property type="entry name" value="P-loop containing nucleoside triphosphate hydrolases"/>
    <property type="match status" value="2"/>
</dbReference>
<feature type="binding site" evidence="18">
    <location>
        <position position="686"/>
    </location>
    <ligand>
        <name>Zn(2+)</name>
        <dbReference type="ChEBI" id="CHEBI:29105"/>
    </ligand>
</feature>
<evidence type="ECO:0000256" key="13">
    <source>
        <dbReference type="ARBA" id="ARBA00023054"/>
    </source>
</evidence>
<keyword evidence="11" id="KW-0067">ATP-binding</keyword>
<feature type="coiled-coil region" evidence="19">
    <location>
        <begin position="580"/>
        <end position="662"/>
    </location>
</feature>
<reference evidence="23" key="2">
    <citation type="submission" date="2018-07" db="EMBL/GenBank/DDBJ databases">
        <authorList>
            <person name="Quirk P.G."/>
            <person name="Krulwich T.A."/>
        </authorList>
    </citation>
    <scope>NUCLEOTIDE SEQUENCE</scope>
</reference>
<dbReference type="GO" id="GO:0070192">
    <property type="term" value="P:chromosome organization involved in meiotic cell cycle"/>
    <property type="evidence" value="ECO:0007669"/>
    <property type="project" value="TreeGrafter"/>
</dbReference>
<feature type="coiled-coil region" evidence="19">
    <location>
        <begin position="1456"/>
        <end position="1505"/>
    </location>
</feature>
<evidence type="ECO:0000256" key="1">
    <source>
        <dbReference type="ARBA" id="ARBA00001947"/>
    </source>
</evidence>
<dbReference type="GO" id="GO:0008270">
    <property type="term" value="F:zinc ion binding"/>
    <property type="evidence" value="ECO:0007669"/>
    <property type="project" value="InterPro"/>
</dbReference>
<evidence type="ECO:0000256" key="17">
    <source>
        <dbReference type="ARBA" id="ARBA00049360"/>
    </source>
</evidence>
<keyword evidence="8" id="KW-0227">DNA damage</keyword>
<evidence type="ECO:0000256" key="5">
    <source>
        <dbReference type="ARBA" id="ARBA00022454"/>
    </source>
</evidence>
<evidence type="ECO:0000256" key="19">
    <source>
        <dbReference type="SAM" id="Coils"/>
    </source>
</evidence>
<keyword evidence="9" id="KW-0378">Hydrolase</keyword>
<dbReference type="SUPFAM" id="SSF88697">
    <property type="entry name" value="PUA domain-like"/>
    <property type="match status" value="1"/>
</dbReference>
<dbReference type="SUPFAM" id="SSF75712">
    <property type="entry name" value="Rad50 coiled-coil Zn hook"/>
    <property type="match status" value="1"/>
</dbReference>
<keyword evidence="6 18" id="KW-0479">Metal-binding</keyword>
<dbReference type="PANTHER" id="PTHR18867:SF12">
    <property type="entry name" value="DNA REPAIR PROTEIN RAD50"/>
    <property type="match status" value="1"/>
</dbReference>
<dbReference type="GO" id="GO:0016887">
    <property type="term" value="F:ATP hydrolysis activity"/>
    <property type="evidence" value="ECO:0007669"/>
    <property type="project" value="InterPro"/>
</dbReference>
<feature type="coiled-coil region" evidence="19">
    <location>
        <begin position="303"/>
        <end position="365"/>
    </location>
</feature>
<dbReference type="SMART" id="SM01022">
    <property type="entry name" value="ASCH"/>
    <property type="match status" value="1"/>
</dbReference>
<keyword evidence="7" id="KW-0547">Nucleotide-binding</keyword>
<dbReference type="Gene3D" id="2.30.130.30">
    <property type="entry name" value="Hypothetical protein"/>
    <property type="match status" value="1"/>
</dbReference>
<evidence type="ECO:0000256" key="3">
    <source>
        <dbReference type="ARBA" id="ARBA00004286"/>
    </source>
</evidence>
<evidence type="ECO:0000256" key="9">
    <source>
        <dbReference type="ARBA" id="ARBA00022801"/>
    </source>
</evidence>
<evidence type="ECO:0000313" key="23">
    <source>
        <dbReference type="EMBL" id="SSX17302.1"/>
    </source>
</evidence>
<dbReference type="VEuPathDB" id="VectorBase:CSON012527"/>
<evidence type="ECO:0000256" key="14">
    <source>
        <dbReference type="ARBA" id="ARBA00023204"/>
    </source>
</evidence>
<dbReference type="GO" id="GO:0043047">
    <property type="term" value="F:single-stranded telomeric DNA binding"/>
    <property type="evidence" value="ECO:0007669"/>
    <property type="project" value="TreeGrafter"/>
</dbReference>
<dbReference type="GO" id="GO:0003691">
    <property type="term" value="F:double-stranded telomeric DNA binding"/>
    <property type="evidence" value="ECO:0007669"/>
    <property type="project" value="TreeGrafter"/>
</dbReference>
<dbReference type="GO" id="GO:0005524">
    <property type="term" value="F:ATP binding"/>
    <property type="evidence" value="ECO:0007669"/>
    <property type="project" value="UniProtKB-KW"/>
</dbReference>
<name>A0A336K089_CULSO</name>
<dbReference type="InterPro" id="IPR056993">
    <property type="entry name" value="TRIP4_3rd_dom"/>
</dbReference>
<dbReference type="EMBL" id="UFQS01000005">
    <property type="protein sequence ID" value="SSW96915.1"/>
    <property type="molecule type" value="Genomic_DNA"/>
</dbReference>
<dbReference type="Pfam" id="PF23134">
    <property type="entry name" value="TRIP4_3rd"/>
    <property type="match status" value="1"/>
</dbReference>
<dbReference type="InterPro" id="IPR004584">
    <property type="entry name" value="Rad50_eukaryotes"/>
</dbReference>
<comment type="catalytic activity">
    <reaction evidence="17">
        <text>ATP + H2O = ADP + phosphate + H(+)</text>
        <dbReference type="Rhea" id="RHEA:13065"/>
        <dbReference type="ChEBI" id="CHEBI:15377"/>
        <dbReference type="ChEBI" id="CHEBI:15378"/>
        <dbReference type="ChEBI" id="CHEBI:30616"/>
        <dbReference type="ChEBI" id="CHEBI:43474"/>
        <dbReference type="ChEBI" id="CHEBI:456216"/>
    </reaction>
</comment>
<keyword evidence="10 18" id="KW-0862">Zinc</keyword>
<dbReference type="GO" id="GO:0030870">
    <property type="term" value="C:Mre11 complex"/>
    <property type="evidence" value="ECO:0007669"/>
    <property type="project" value="InterPro"/>
</dbReference>
<feature type="coiled-coil region" evidence="19">
    <location>
        <begin position="184"/>
        <end position="256"/>
    </location>
</feature>
<evidence type="ECO:0000256" key="16">
    <source>
        <dbReference type="ARBA" id="ARBA00023254"/>
    </source>
</evidence>
<dbReference type="EMBL" id="UFQT01000005">
    <property type="protein sequence ID" value="SSX17302.1"/>
    <property type="molecule type" value="Genomic_DNA"/>
</dbReference>
<keyword evidence="13 19" id="KW-0175">Coiled coil</keyword>
<dbReference type="PANTHER" id="PTHR18867">
    <property type="entry name" value="RAD50"/>
    <property type="match status" value="1"/>
</dbReference>
<dbReference type="GO" id="GO:0072344">
    <property type="term" value="P:rescue of stalled ribosome"/>
    <property type="evidence" value="ECO:0007669"/>
    <property type="project" value="InterPro"/>
</dbReference>
<comment type="cofactor">
    <cofactor evidence="1">
        <name>Zn(2+)</name>
        <dbReference type="ChEBI" id="CHEBI:29105"/>
    </cofactor>
</comment>
<evidence type="ECO:0000256" key="2">
    <source>
        <dbReference type="ARBA" id="ARBA00004123"/>
    </source>
</evidence>
<dbReference type="FunFam" id="2.30.130.30:FF:000006">
    <property type="entry name" value="Putative_zinc_finger_motif_-_C2HC5-type /ASCH_domain_containing_protein_-_putative"/>
    <property type="match status" value="1"/>
</dbReference>
<keyword evidence="16" id="KW-0469">Meiosis</keyword>
<feature type="coiled-coil region" evidence="19">
    <location>
        <begin position="997"/>
        <end position="1073"/>
    </location>
</feature>
<evidence type="ECO:0000313" key="22">
    <source>
        <dbReference type="EMBL" id="SSW96915.1"/>
    </source>
</evidence>
<protein>
    <submittedName>
        <fullName evidence="22">CSON012527 protein</fullName>
    </submittedName>
</protein>
<feature type="coiled-coil region" evidence="19">
    <location>
        <begin position="702"/>
        <end position="921"/>
    </location>
</feature>
<reference evidence="22" key="1">
    <citation type="submission" date="2018-04" db="EMBL/GenBank/DDBJ databases">
        <authorList>
            <person name="Go L.Y."/>
            <person name="Mitchell J.A."/>
        </authorList>
    </citation>
    <scope>NUCLEOTIDE SEQUENCE</scope>
    <source>
        <tissue evidence="22">Whole organism</tissue>
    </source>
</reference>
<dbReference type="CDD" id="cd06554">
    <property type="entry name" value="ASCH_ASC-1_like"/>
    <property type="match status" value="1"/>
</dbReference>
<dbReference type="InterPro" id="IPR013134">
    <property type="entry name" value="Zn_hook_RAD50"/>
</dbReference>
<feature type="compositionally biased region" description="Basic and acidic residues" evidence="20">
    <location>
        <begin position="1290"/>
        <end position="1315"/>
    </location>
</feature>
<dbReference type="Pfam" id="PF13476">
    <property type="entry name" value="AAA_23"/>
    <property type="match status" value="1"/>
</dbReference>
<dbReference type="GO" id="GO:0051880">
    <property type="term" value="F:G-quadruplex DNA binding"/>
    <property type="evidence" value="ECO:0007669"/>
    <property type="project" value="TreeGrafter"/>
</dbReference>
<dbReference type="GO" id="GO:0007004">
    <property type="term" value="P:telomere maintenance via telomerase"/>
    <property type="evidence" value="ECO:0007669"/>
    <property type="project" value="TreeGrafter"/>
</dbReference>
<dbReference type="Pfam" id="PF04266">
    <property type="entry name" value="ASCH"/>
    <property type="match status" value="1"/>
</dbReference>
<dbReference type="OMA" id="LENCANH"/>
<dbReference type="GO" id="GO:0006302">
    <property type="term" value="P:double-strand break repair"/>
    <property type="evidence" value="ECO:0007669"/>
    <property type="project" value="InterPro"/>
</dbReference>
<accession>A0A336K089</accession>
<dbReference type="InterPro" id="IPR015947">
    <property type="entry name" value="PUA-like_sf"/>
</dbReference>
<evidence type="ECO:0000256" key="12">
    <source>
        <dbReference type="ARBA" id="ARBA00022842"/>
    </source>
</evidence>
<evidence type="ECO:0000256" key="6">
    <source>
        <dbReference type="ARBA" id="ARBA00022723"/>
    </source>
</evidence>
<evidence type="ECO:0000256" key="20">
    <source>
        <dbReference type="SAM" id="MobiDB-lite"/>
    </source>
</evidence>
<dbReference type="InterPro" id="IPR007374">
    <property type="entry name" value="ASCH_domain"/>
</dbReference>
<gene>
    <name evidence="22" type="primary">CSON012527</name>
</gene>
<dbReference type="InterPro" id="IPR027417">
    <property type="entry name" value="P-loop_NTPase"/>
</dbReference>
<keyword evidence="5" id="KW-0158">Chromosome</keyword>
<dbReference type="NCBIfam" id="TIGR00606">
    <property type="entry name" value="rad50"/>
    <property type="match status" value="1"/>
</dbReference>
<keyword evidence="12" id="KW-0460">Magnesium</keyword>
<evidence type="ECO:0000256" key="15">
    <source>
        <dbReference type="ARBA" id="ARBA00023242"/>
    </source>
</evidence>
<feature type="domain" description="Zinc-hook" evidence="21">
    <location>
        <begin position="642"/>
        <end position="738"/>
    </location>
</feature>
<keyword evidence="14" id="KW-0234">DNA repair</keyword>
<dbReference type="GO" id="GO:0000722">
    <property type="term" value="P:telomere maintenance via recombination"/>
    <property type="evidence" value="ECO:0007669"/>
    <property type="project" value="TreeGrafter"/>
</dbReference>
<dbReference type="Pfam" id="PF04423">
    <property type="entry name" value="Rad50_zn_hook"/>
    <property type="match status" value="1"/>
</dbReference>
<evidence type="ECO:0000256" key="11">
    <source>
        <dbReference type="ARBA" id="ARBA00022840"/>
    </source>
</evidence>
<evidence type="ECO:0000259" key="21">
    <source>
        <dbReference type="PROSITE" id="PS51131"/>
    </source>
</evidence>
<feature type="coiled-coil region" evidence="19">
    <location>
        <begin position="400"/>
        <end position="473"/>
    </location>
</feature>
<comment type="similarity">
    <text evidence="4">Belongs to the SMC family. RAD50 subfamily.</text>
</comment>
<evidence type="ECO:0000256" key="4">
    <source>
        <dbReference type="ARBA" id="ARBA00009439"/>
    </source>
</evidence>
<evidence type="ECO:0000256" key="10">
    <source>
        <dbReference type="ARBA" id="ARBA00022833"/>
    </source>
</evidence>
<proteinExistence type="inferred from homology"/>
<dbReference type="GO" id="GO:0000794">
    <property type="term" value="C:condensed nuclear chromosome"/>
    <property type="evidence" value="ECO:0007669"/>
    <property type="project" value="TreeGrafter"/>
</dbReference>
<evidence type="ECO:0000256" key="8">
    <source>
        <dbReference type="ARBA" id="ARBA00022763"/>
    </source>
</evidence>
<dbReference type="Pfam" id="PF06221">
    <property type="entry name" value="zf-C2HC5"/>
    <property type="match status" value="1"/>
</dbReference>
<sequence>MSSVSKLSISGIRSFGLATIDEQRIVFGPPLTLIVGENGCGKTTIIECLKYGLTGDVPANSDGGKSFVHNMKMAGKSEAIGKVLLQVKDVKGNKTTIHRSHKVTMKNGKPSANTMGCTVTTETVDGKTASLGRRANDATAEMCQAMGVSPAIINYVIFCHQEESNWPLGPDKQVKEIFDKIFGTTEYNKVLKELNEKRKKEEVRKKVMEQELKLKAHLKNEADQMNLKLKRCEEAIEGNENELKSIEEQLKPIRDKIVDINKRESEASKIAAQEIQLKTKIGANQDNQKMHRNRIKTLFEGDMSALQQEIRNFQSKVTSVKDENETVDSKILSLKQKYEQNEQKIRKFEAEKIQFQQQMQQEQEKNSERAKFIQDIATKLGLTVSSDLENESSSVVKSVIEKISEKVKAKDEILRKLKETNEQMDKISQEKVDAARDKKTKTDSLIASKIQDIKKYENEMTTVQSKINMIEANASQLNSLQERSLAIDQQITTANTQINVDELKSSIITMRNRQNNAQHEAEHLDEKIDQLNAVSNILNEISYKEEQLKKHESDFKRIHNKQADNLKRIFPEKTIERDFKREIQRKYDELERYCKEMNSNLNKKRHELVQANSKHQHLRATLHEKEAELKRGEEEIYRVCQSDNYEEVKAKTVEKLEKLRLELGANRASETLFKKYVKDLNERSCCPLCHNEMSGNGKNELIDELDEKIRSLPDKVRQQQQQLERDEKKHFELLKLEKTIENTKKLKSETTDMTQQLRELDEKIKQMESDIEDSEMCLACPEEDKSIANGMLSDMNSLDRLKTDMEKFQNEIQSLKSRLPADQSNENLDEIKAKKKSLVEESRELRTKIDREQQKLDTHQRKIQELQEKKSKLLEMKIKLQEQTQTLPQHKERMEQLRQSIETVRKEVMQLDTDLIKYKDELVYAEDQKQKEKSKNKSILDQAIKEKQEIDQDFKDILRCNSEVIQFQEMDLQSKLSQLKHKMMASSQERTWTMNELNKLETQSTELKETISRQELLERDLQENLELKKAERDHEKLKQELNTLQMNLGELDYSKLSREKDRLQRQVDDLVAKRSSLHGVMSKEMEQLNELRSILSRPDFRDAHGNYMKMYVQLEILGKMITDFKLYQVALDVALTKYHQEKMSQINQSIRGLWREIYRGNDIDYIEIRTEADSEKKNDRRSFKYRVVQCKNQTELDMRGRCSAGQKVLASLIIRMALSETFSANCAVMALDEPTTNLDHANITSLCEAIGRIIQDQQNYGHFTWIIITHDETFLQVLSSHITNAFRVSRSDEGKNDGSKKFHNSKPDKFDKENQDSQSTLTGAKKKTKFVPVTSGDIETTLLKGRHHCDCQATKHKLITNCMKCGRIICEQEGSGPCLYCGNLVCSREEQELIDQASKKGEKLKRALLEQGRPQGWEEALAQRNRLLEYDRNSARRTEVIDDESDYFKNNSVWLSDEERQKLARLEKELEEKKHASRRTKTITVDLYNRQIVEQEDNLSEFESKIFQEIMNMDGHPSHTYDDFEGMINTELDLPVINLKGSFAGADSSGSRKFDGVYNRVQDKEILEMSDMKNCLSMHQPWASLLIAGIKKHEGRSWYTHARGRLWIASTAKPVDRDDIEMMERFYKKYYDDNDLEFPSQYPSGVLLGYVTLADCLPQEEYQKVHPGGESDSPYVFICTDPQPLTVLFPIKGQHKIYKLDQSIHLAAIKSFQKNKSK</sequence>
<organism evidence="22">
    <name type="scientific">Culicoides sonorensis</name>
    <name type="common">Biting midge</name>
    <dbReference type="NCBI Taxonomy" id="179676"/>
    <lineage>
        <taxon>Eukaryota</taxon>
        <taxon>Metazoa</taxon>
        <taxon>Ecdysozoa</taxon>
        <taxon>Arthropoda</taxon>
        <taxon>Hexapoda</taxon>
        <taxon>Insecta</taxon>
        <taxon>Pterygota</taxon>
        <taxon>Neoptera</taxon>
        <taxon>Endopterygota</taxon>
        <taxon>Diptera</taxon>
        <taxon>Nematocera</taxon>
        <taxon>Chironomoidea</taxon>
        <taxon>Ceratopogonidae</taxon>
        <taxon>Ceratopogoninae</taxon>
        <taxon>Culicoides</taxon>
        <taxon>Monoculicoides</taxon>
    </lineage>
</organism>
<comment type="subcellular location">
    <subcellularLocation>
        <location evidence="3">Chromosome</location>
    </subcellularLocation>
    <subcellularLocation>
        <location evidence="2">Nucleus</location>
    </subcellularLocation>
</comment>
<evidence type="ECO:0000256" key="7">
    <source>
        <dbReference type="ARBA" id="ARBA00022741"/>
    </source>
</evidence>
<dbReference type="GO" id="GO:0180022">
    <property type="term" value="C:RQC-trigger complex"/>
    <property type="evidence" value="ECO:0007669"/>
    <property type="project" value="InterPro"/>
</dbReference>
<evidence type="ECO:0000256" key="18">
    <source>
        <dbReference type="PROSITE-ProRule" id="PRU00471"/>
    </source>
</evidence>
<dbReference type="InterPro" id="IPR009349">
    <property type="entry name" value="TRIP4/RQT4_C2HC5_Znf"/>
</dbReference>
<keyword evidence="15" id="KW-0539">Nucleus</keyword>
<dbReference type="PROSITE" id="PS51131">
    <property type="entry name" value="ZN_HOOK"/>
    <property type="match status" value="1"/>
</dbReference>
<dbReference type="Gene3D" id="3.40.50.300">
    <property type="entry name" value="P-loop containing nucleotide triphosphate hydrolases"/>
    <property type="match status" value="2"/>
</dbReference>
<dbReference type="Pfam" id="PF13558">
    <property type="entry name" value="SbcC_Walker_B"/>
    <property type="match status" value="1"/>
</dbReference>